<dbReference type="InterPro" id="IPR036188">
    <property type="entry name" value="FAD/NAD-bd_sf"/>
</dbReference>
<evidence type="ECO:0000259" key="2">
    <source>
        <dbReference type="Pfam" id="PF01266"/>
    </source>
</evidence>
<dbReference type="Pfam" id="PF01266">
    <property type="entry name" value="DAO"/>
    <property type="match status" value="1"/>
</dbReference>
<dbReference type="Gene3D" id="3.30.9.10">
    <property type="entry name" value="D-Amino Acid Oxidase, subunit A, domain 2"/>
    <property type="match status" value="1"/>
</dbReference>
<dbReference type="PANTHER" id="PTHR13847:SF289">
    <property type="entry name" value="GLYCINE OXIDASE"/>
    <property type="match status" value="1"/>
</dbReference>
<dbReference type="PANTHER" id="PTHR13847">
    <property type="entry name" value="SARCOSINE DEHYDROGENASE-RELATED"/>
    <property type="match status" value="1"/>
</dbReference>
<dbReference type="InterPro" id="IPR006076">
    <property type="entry name" value="FAD-dep_OxRdtase"/>
</dbReference>
<organism evidence="3 4">
    <name type="scientific">Fulvivirga kasyanovii</name>
    <dbReference type="NCBI Taxonomy" id="396812"/>
    <lineage>
        <taxon>Bacteria</taxon>
        <taxon>Pseudomonadati</taxon>
        <taxon>Bacteroidota</taxon>
        <taxon>Cytophagia</taxon>
        <taxon>Cytophagales</taxon>
        <taxon>Fulvivirgaceae</taxon>
        <taxon>Fulvivirga</taxon>
    </lineage>
</organism>
<keyword evidence="1" id="KW-0560">Oxidoreductase</keyword>
<accession>A0ABW9RLB6</accession>
<reference evidence="3 4" key="1">
    <citation type="submission" date="2019-02" db="EMBL/GenBank/DDBJ databases">
        <authorList>
            <person name="Goldberg S.R."/>
            <person name="Haltli B.A."/>
            <person name="Correa H."/>
            <person name="Russell K.G."/>
        </authorList>
    </citation>
    <scope>NUCLEOTIDE SEQUENCE [LARGE SCALE GENOMIC DNA]</scope>
    <source>
        <strain evidence="3 4">JCM 16186</strain>
    </source>
</reference>
<dbReference type="SUPFAM" id="SSF54373">
    <property type="entry name" value="FAD-linked reductases, C-terminal domain"/>
    <property type="match status" value="1"/>
</dbReference>
<evidence type="ECO:0000313" key="4">
    <source>
        <dbReference type="Proteomes" id="UP000798808"/>
    </source>
</evidence>
<keyword evidence="4" id="KW-1185">Reference proteome</keyword>
<feature type="domain" description="FAD dependent oxidoreductase" evidence="2">
    <location>
        <begin position="3"/>
        <end position="394"/>
    </location>
</feature>
<dbReference type="SUPFAM" id="SSF51905">
    <property type="entry name" value="FAD/NAD(P)-binding domain"/>
    <property type="match status" value="1"/>
</dbReference>
<dbReference type="Proteomes" id="UP000798808">
    <property type="component" value="Unassembled WGS sequence"/>
</dbReference>
<comment type="caution">
    <text evidence="3">The sequence shown here is derived from an EMBL/GenBank/DDBJ whole genome shotgun (WGS) entry which is preliminary data.</text>
</comment>
<sequence>MKKVAIIGGGVVGLSSAYYLSELGYQVTVVSDDDQLKGCSYGNAGMIVPSHFIPLAAPGMVMLGLKWLLRNDSPFYIKPRFSKDLMSWGWKFYKAATPAHVQNAMHVLKEMNMESRNLYLQLVEEESLDFSLQTQGLFMLCKTSHALKEESIVAEQARGLGMNAETLSAAELMSMETGVEMDVAGGVYFPMDAYMVPGLFMSGMKALLEQRGVNFISEKVTGLDMRGSRITALQTTADILRADEFIVAAGAWSSELLKTLKVNIPMQGGKGYSIMVDQPPVYLRICALLSEARVSVTPMNGAIRFGGTMELNGTDRTVNSKRVGGIYKSIPQYYPQFANTDFQKSDVWVGLRPCSPDGLPYIGRFRHYDNLIAATGHSMMGMSLGPVTGKLVSQVVSGEKPDIDIAILNPDRYN</sequence>
<proteinExistence type="predicted"/>
<protein>
    <submittedName>
        <fullName evidence="3">FAD-dependent oxidoreductase</fullName>
    </submittedName>
</protein>
<dbReference type="Gene3D" id="3.50.50.60">
    <property type="entry name" value="FAD/NAD(P)-binding domain"/>
    <property type="match status" value="2"/>
</dbReference>
<evidence type="ECO:0000313" key="3">
    <source>
        <dbReference type="EMBL" id="MTI24879.1"/>
    </source>
</evidence>
<dbReference type="RefSeq" id="WP_155170918.1">
    <property type="nucleotide sequence ID" value="NZ_BAAAFL010000024.1"/>
</dbReference>
<name>A0ABW9RLB6_9BACT</name>
<dbReference type="EMBL" id="SMLW01000462">
    <property type="protein sequence ID" value="MTI24879.1"/>
    <property type="molecule type" value="Genomic_DNA"/>
</dbReference>
<gene>
    <name evidence="3" type="ORF">E1163_07995</name>
</gene>
<evidence type="ECO:0000256" key="1">
    <source>
        <dbReference type="ARBA" id="ARBA00023002"/>
    </source>
</evidence>